<dbReference type="Pfam" id="PF02458">
    <property type="entry name" value="Transferase"/>
    <property type="match status" value="1"/>
</dbReference>
<organism evidence="5 6">
    <name type="scientific">Salvia divinorum</name>
    <name type="common">Maria pastora</name>
    <name type="synonym">Diviner's sage</name>
    <dbReference type="NCBI Taxonomy" id="28513"/>
    <lineage>
        <taxon>Eukaryota</taxon>
        <taxon>Viridiplantae</taxon>
        <taxon>Streptophyta</taxon>
        <taxon>Embryophyta</taxon>
        <taxon>Tracheophyta</taxon>
        <taxon>Spermatophyta</taxon>
        <taxon>Magnoliopsida</taxon>
        <taxon>eudicotyledons</taxon>
        <taxon>Gunneridae</taxon>
        <taxon>Pentapetalae</taxon>
        <taxon>asterids</taxon>
        <taxon>lamiids</taxon>
        <taxon>Lamiales</taxon>
        <taxon>Lamiaceae</taxon>
        <taxon>Nepetoideae</taxon>
        <taxon>Mentheae</taxon>
        <taxon>Salviinae</taxon>
        <taxon>Salvia</taxon>
        <taxon>Salvia subgen. Calosphace</taxon>
    </lineage>
</organism>
<name>A0ABD1FSS0_SALDI</name>
<evidence type="ECO:0000256" key="1">
    <source>
        <dbReference type="ARBA" id="ARBA00009861"/>
    </source>
</evidence>
<feature type="region of interest" description="Disordered" evidence="4">
    <location>
        <begin position="148"/>
        <end position="171"/>
    </location>
</feature>
<accession>A0ABD1FSS0</accession>
<feature type="compositionally biased region" description="Polar residues" evidence="4">
    <location>
        <begin position="151"/>
        <end position="160"/>
    </location>
</feature>
<dbReference type="EMBL" id="JBEAFC010000012">
    <property type="protein sequence ID" value="KAL1534884.1"/>
    <property type="molecule type" value="Genomic_DNA"/>
</dbReference>
<gene>
    <name evidence="5" type="ORF">AAHA92_31005</name>
</gene>
<evidence type="ECO:0000313" key="6">
    <source>
        <dbReference type="Proteomes" id="UP001567538"/>
    </source>
</evidence>
<keyword evidence="6" id="KW-1185">Reference proteome</keyword>
<evidence type="ECO:0000256" key="4">
    <source>
        <dbReference type="SAM" id="MobiDB-lite"/>
    </source>
</evidence>
<evidence type="ECO:0000256" key="3">
    <source>
        <dbReference type="ARBA" id="ARBA00023315"/>
    </source>
</evidence>
<evidence type="ECO:0000256" key="2">
    <source>
        <dbReference type="ARBA" id="ARBA00022679"/>
    </source>
</evidence>
<dbReference type="Gene3D" id="3.30.559.10">
    <property type="entry name" value="Chloramphenicol acetyltransferase-like domain"/>
    <property type="match status" value="1"/>
</dbReference>
<proteinExistence type="inferred from homology"/>
<dbReference type="Proteomes" id="UP001567538">
    <property type="component" value="Unassembled WGS sequence"/>
</dbReference>
<reference evidence="5 6" key="1">
    <citation type="submission" date="2024-06" db="EMBL/GenBank/DDBJ databases">
        <title>A chromosome level genome sequence of Diviner's sage (Salvia divinorum).</title>
        <authorList>
            <person name="Ford S.A."/>
            <person name="Ro D.-K."/>
            <person name="Ness R.W."/>
            <person name="Phillips M.A."/>
        </authorList>
    </citation>
    <scope>NUCLEOTIDE SEQUENCE [LARGE SCALE GENOMIC DNA]</scope>
    <source>
        <strain evidence="5">SAF-2024a</strain>
        <tissue evidence="5">Leaf</tissue>
    </source>
</reference>
<dbReference type="PANTHER" id="PTHR31623">
    <property type="entry name" value="F21J9.9"/>
    <property type="match status" value="1"/>
</dbReference>
<dbReference type="PANTHER" id="PTHR31623:SF124">
    <property type="entry name" value="VINORINE SYNTHASE-RELATED"/>
    <property type="match status" value="1"/>
</dbReference>
<dbReference type="EC" id="2.3.1.133" evidence="5"/>
<comment type="similarity">
    <text evidence="1">Belongs to the plant acyltransferase family.</text>
</comment>
<dbReference type="AlphaFoldDB" id="A0ABD1FSS0"/>
<dbReference type="InterPro" id="IPR023213">
    <property type="entry name" value="CAT-like_dom_sf"/>
</dbReference>
<sequence length="185" mass="20078">MCLVRRINGSILSNFYPLAGRYNKNKQQVDCNDQGALFATAQVDADLSLILRSHVDPQQLNQLLPVDVSAADNPTDPILSVQISIFQCRGLAIAACAAHRVFDSASFSSFLAAWAKAAETGGKLLTLFRPSLLLPPPRIFRPSMTDLTKKSWPSATSSTAKPYRDSASGSHPIAHCRGWLRSPPS</sequence>
<dbReference type="GO" id="GO:0047172">
    <property type="term" value="F:shikimate O-hydroxycinnamoyltransferase activity"/>
    <property type="evidence" value="ECO:0007669"/>
    <property type="project" value="UniProtKB-EC"/>
</dbReference>
<protein>
    <submittedName>
        <fullName evidence="5">Shikimate O-hydroxycinnamoyltransferase</fullName>
        <ecNumber evidence="5">2.3.1.133</ecNumber>
    </submittedName>
</protein>
<keyword evidence="3 5" id="KW-0012">Acyltransferase</keyword>
<keyword evidence="2 5" id="KW-0808">Transferase</keyword>
<comment type="caution">
    <text evidence="5">The sequence shown here is derived from an EMBL/GenBank/DDBJ whole genome shotgun (WGS) entry which is preliminary data.</text>
</comment>
<evidence type="ECO:0000313" key="5">
    <source>
        <dbReference type="EMBL" id="KAL1534884.1"/>
    </source>
</evidence>